<keyword evidence="1" id="KW-1133">Transmembrane helix</keyword>
<gene>
    <name evidence="2" type="ORF">RRG08_028471</name>
</gene>
<dbReference type="EMBL" id="JAWDGP010001156">
    <property type="protein sequence ID" value="KAK3794039.1"/>
    <property type="molecule type" value="Genomic_DNA"/>
</dbReference>
<organism evidence="2 3">
    <name type="scientific">Elysia crispata</name>
    <name type="common">lettuce slug</name>
    <dbReference type="NCBI Taxonomy" id="231223"/>
    <lineage>
        <taxon>Eukaryota</taxon>
        <taxon>Metazoa</taxon>
        <taxon>Spiralia</taxon>
        <taxon>Lophotrochozoa</taxon>
        <taxon>Mollusca</taxon>
        <taxon>Gastropoda</taxon>
        <taxon>Heterobranchia</taxon>
        <taxon>Euthyneura</taxon>
        <taxon>Panpulmonata</taxon>
        <taxon>Sacoglossa</taxon>
        <taxon>Placobranchoidea</taxon>
        <taxon>Plakobranchidae</taxon>
        <taxon>Elysia</taxon>
    </lineage>
</organism>
<dbReference type="PANTHER" id="PTHR36902">
    <property type="entry name" value="ENRICHED IN SURFACE-LABELED PROTEOME PROTEIN 9"/>
    <property type="match status" value="1"/>
</dbReference>
<evidence type="ECO:0000313" key="3">
    <source>
        <dbReference type="Proteomes" id="UP001283361"/>
    </source>
</evidence>
<feature type="transmembrane region" description="Helical" evidence="1">
    <location>
        <begin position="623"/>
        <end position="645"/>
    </location>
</feature>
<dbReference type="AlphaFoldDB" id="A0AAE1E4F4"/>
<keyword evidence="1" id="KW-0812">Transmembrane</keyword>
<reference evidence="2" key="1">
    <citation type="journal article" date="2023" name="G3 (Bethesda)">
        <title>A reference genome for the long-term kleptoplast-retaining sea slug Elysia crispata morphotype clarki.</title>
        <authorList>
            <person name="Eastman K.E."/>
            <person name="Pendleton A.L."/>
            <person name="Shaikh M.A."/>
            <person name="Suttiyut T."/>
            <person name="Ogas R."/>
            <person name="Tomko P."/>
            <person name="Gavelis G."/>
            <person name="Widhalm J.R."/>
            <person name="Wisecaver J.H."/>
        </authorList>
    </citation>
    <scope>NUCLEOTIDE SEQUENCE</scope>
    <source>
        <strain evidence="2">ECLA1</strain>
    </source>
</reference>
<evidence type="ECO:0000256" key="1">
    <source>
        <dbReference type="SAM" id="Phobius"/>
    </source>
</evidence>
<keyword evidence="1" id="KW-0472">Membrane</keyword>
<sequence length="671" mass="76625">MAESYLRRFLYTPAGLLDKVTMAAFDSTYRGRTCLLLLAALVMKFAMADYDSDLCDKYAGSAADTDTVPYFFDDYEAVTEDTVYSKDGSTEGKVVHRVIRYSGSHKQLDIQEISLRSRSYYFVDQNANECTLEDRTASKCQRGKAACPKVRENVDLGFFNLIDGKVSLTDSGQKLFWPVEKTGIKKKVTKGSSSVRGMSTNLLVTCFYDENEEITTVSEWHVLDVDKYQNVDKQKKTVLMSHHHRSKNKTPMQSRRIDYFNYRKLSLDELQYGLELDENACRDISRLSMKKMPSFPLRFSFLQEVDGVENNDFSKLTRYDQKMEYNRMSQIIKATNYHDKNDENEKEISYRYTDYSTKHTFYASETLGSCKIQPGSEEDPNMPSVKGFWGMDNPLDSFVKIYRDIPCNKYYSWDNNSPLIHNYLCLATSEWLKNQGRDENEFYPVMTESHFSGKSSKQKAIFEYAENPGYHYPRLRDCFDKKTIVNVNFNLLVDFDTVVKNQLVRFEYETRTFIKKITGIVASVRIQNLMFYKDMQNPGETVTHITIYGDAKELNRTSNKAYYDTDPVTSQEALDKIQKAVDAGSVVFSFEQKQTTVKFRKGSFRQHSFTKVMAAESTGHSSGAMAGVGIAMTLVGLALGFGLLFGYKKITQGGAPALSFSFGKDGIKEAA</sequence>
<accession>A0AAE1E4F4</accession>
<dbReference type="Proteomes" id="UP001283361">
    <property type="component" value="Unassembled WGS sequence"/>
</dbReference>
<proteinExistence type="predicted"/>
<name>A0AAE1E4F4_9GAST</name>
<evidence type="ECO:0000313" key="2">
    <source>
        <dbReference type="EMBL" id="KAK3794039.1"/>
    </source>
</evidence>
<keyword evidence="3" id="KW-1185">Reference proteome</keyword>
<comment type="caution">
    <text evidence="2">The sequence shown here is derived from an EMBL/GenBank/DDBJ whole genome shotgun (WGS) entry which is preliminary data.</text>
</comment>
<dbReference type="PANTHER" id="PTHR36902:SF1">
    <property type="entry name" value="ENRICHED IN SURFACE-LABELED PROTEOME PROTEIN 9"/>
    <property type="match status" value="1"/>
</dbReference>
<protein>
    <submittedName>
        <fullName evidence="2">Uncharacterized protein</fullName>
    </submittedName>
</protein>